<evidence type="ECO:0000256" key="2">
    <source>
        <dbReference type="SAM" id="MobiDB-lite"/>
    </source>
</evidence>
<dbReference type="Proteomes" id="UP000720344">
    <property type="component" value="Unassembled WGS sequence"/>
</dbReference>
<accession>A0ABX0WKU6</accession>
<sequence length="406" mass="43089">MRRYLWLFLFVSSLASAADAINLRFDSVPVSMFAKAVFGDILKKPYLLDDDVSKKTVSLNVAQVQLGGVAKVAAAALDLAGIEAVDIDGLYVLRSAQSESLVVYRLRHRSAAYARRFLRQAFPAVQIVQQSVQSATPATPTPTPTTGQGQGASAQTDSDLSDMDVSSVVVFRVPRSDREFARRLLAEIDTPSEQLYVRAAAYEVSVDGRTGSALDLTVSALGGRLGLTLSGGKLAGGSALAVHSATMDTVLGVLDTETRFSSLSRPSVRVRSGGKARFSVGQEVPTLGGVTTNNGGSTQAVVYRSAGTIFEVSPVVRDGGIELDVRQIVSGFQVTDTSALNSPTLNKRELDTTFSVQSGDVVILAGLDSEEDTRGRRALFGVPLSRTGSGVTRQTIVLLEVRSVRD</sequence>
<reference evidence="6" key="1">
    <citation type="submission" date="2020-03" db="EMBL/GenBank/DDBJ databases">
        <title>Whole-genome sequence of the purple nonsulfur bacterium Rhodocyclus tenuis DSM112.</title>
        <authorList>
            <person name="Kyndt J.A."/>
            <person name="Meyer T.E."/>
        </authorList>
    </citation>
    <scope>NUCLEOTIDE SEQUENCE [LARGE SCALE GENOMIC DNA]</scope>
    <source>
        <strain evidence="6">DSM 112</strain>
    </source>
</reference>
<comment type="similarity">
    <text evidence="1">Belongs to the bacterial secretin family.</text>
</comment>
<evidence type="ECO:0000313" key="5">
    <source>
        <dbReference type="EMBL" id="NJA90234.1"/>
    </source>
</evidence>
<evidence type="ECO:0000256" key="3">
    <source>
        <dbReference type="SAM" id="SignalP"/>
    </source>
</evidence>
<dbReference type="Gene3D" id="3.55.50.30">
    <property type="match status" value="1"/>
</dbReference>
<proteinExistence type="inferred from homology"/>
<name>A0ABX0WKU6_9RHOO</name>
<feature type="chain" id="PRO_5045971429" description="Type II/III secretion system secretin-like domain-containing protein" evidence="3">
    <location>
        <begin position="18"/>
        <end position="406"/>
    </location>
</feature>
<dbReference type="PRINTS" id="PR01032">
    <property type="entry name" value="PHAGEIV"/>
</dbReference>
<dbReference type="Pfam" id="PF00263">
    <property type="entry name" value="Secretin"/>
    <property type="match status" value="1"/>
</dbReference>
<dbReference type="RefSeq" id="WP_167682819.1">
    <property type="nucleotide sequence ID" value="NZ_JAATWB010000018.1"/>
</dbReference>
<protein>
    <recommendedName>
        <fullName evidence="4">Type II/III secretion system secretin-like domain-containing protein</fullName>
    </recommendedName>
</protein>
<feature type="domain" description="Type II/III secretion system secretin-like" evidence="4">
    <location>
        <begin position="254"/>
        <end position="376"/>
    </location>
</feature>
<feature type="region of interest" description="Disordered" evidence="2">
    <location>
        <begin position="133"/>
        <end position="160"/>
    </location>
</feature>
<keyword evidence="3" id="KW-0732">Signal</keyword>
<keyword evidence="6" id="KW-1185">Reference proteome</keyword>
<dbReference type="EMBL" id="JAATWB010000018">
    <property type="protein sequence ID" value="NJA90234.1"/>
    <property type="molecule type" value="Genomic_DNA"/>
</dbReference>
<comment type="caution">
    <text evidence="5">The sequence shown here is derived from an EMBL/GenBank/DDBJ whole genome shotgun (WGS) entry which is preliminary data.</text>
</comment>
<evidence type="ECO:0000313" key="6">
    <source>
        <dbReference type="Proteomes" id="UP000720344"/>
    </source>
</evidence>
<feature type="signal peptide" evidence="3">
    <location>
        <begin position="1"/>
        <end position="17"/>
    </location>
</feature>
<dbReference type="InterPro" id="IPR004846">
    <property type="entry name" value="T2SS/T3SS_dom"/>
</dbReference>
<gene>
    <name evidence="5" type="ORF">HCX48_13515</name>
</gene>
<organism evidence="5 6">
    <name type="scientific">Rhodocyclus gracilis</name>
    <dbReference type="NCBI Taxonomy" id="2929842"/>
    <lineage>
        <taxon>Bacteria</taxon>
        <taxon>Pseudomonadati</taxon>
        <taxon>Pseudomonadota</taxon>
        <taxon>Betaproteobacteria</taxon>
        <taxon>Rhodocyclales</taxon>
        <taxon>Rhodocyclaceae</taxon>
        <taxon>Rhodocyclus</taxon>
    </lineage>
</organism>
<evidence type="ECO:0000256" key="1">
    <source>
        <dbReference type="RuleBase" id="RU004003"/>
    </source>
</evidence>
<dbReference type="PANTHER" id="PTHR30332:SF17">
    <property type="entry name" value="TYPE IV PILIATION SYSTEM PROTEIN DR_0774-RELATED"/>
    <property type="match status" value="1"/>
</dbReference>
<dbReference type="PANTHER" id="PTHR30332">
    <property type="entry name" value="PROBABLE GENERAL SECRETION PATHWAY PROTEIN D"/>
    <property type="match status" value="1"/>
</dbReference>
<evidence type="ECO:0000259" key="4">
    <source>
        <dbReference type="Pfam" id="PF00263"/>
    </source>
</evidence>
<dbReference type="InterPro" id="IPR050810">
    <property type="entry name" value="Bact_Secretion_Sys_Channel"/>
</dbReference>